<protein>
    <recommendedName>
        <fullName evidence="6">MYND-type domain-containing protein</fullName>
    </recommendedName>
</protein>
<dbReference type="EMBL" id="NIVC01001584">
    <property type="protein sequence ID" value="PAA66163.1"/>
    <property type="molecule type" value="Genomic_DNA"/>
</dbReference>
<dbReference type="PANTHER" id="PTHR48125:SF10">
    <property type="entry name" value="OS12G0136300 PROTEIN"/>
    <property type="match status" value="1"/>
</dbReference>
<feature type="region of interest" description="Disordered" evidence="5">
    <location>
        <begin position="1326"/>
        <end position="1375"/>
    </location>
</feature>
<feature type="compositionally biased region" description="Basic and acidic residues" evidence="5">
    <location>
        <begin position="671"/>
        <end position="690"/>
    </location>
</feature>
<feature type="region of interest" description="Disordered" evidence="5">
    <location>
        <begin position="1264"/>
        <end position="1284"/>
    </location>
</feature>
<feature type="compositionally biased region" description="Acidic residues" evidence="5">
    <location>
        <begin position="693"/>
        <end position="704"/>
    </location>
</feature>
<feature type="region of interest" description="Disordered" evidence="5">
    <location>
        <begin position="527"/>
        <end position="567"/>
    </location>
</feature>
<gene>
    <name evidence="7" type="ORF">BOX15_Mlig006852g2</name>
</gene>
<feature type="region of interest" description="Disordered" evidence="5">
    <location>
        <begin position="763"/>
        <end position="782"/>
    </location>
</feature>
<feature type="region of interest" description="Disordered" evidence="5">
    <location>
        <begin position="340"/>
        <end position="377"/>
    </location>
</feature>
<feature type="compositionally biased region" description="Pro residues" evidence="5">
    <location>
        <begin position="1109"/>
        <end position="1119"/>
    </location>
</feature>
<name>A0A267EXB8_9PLAT</name>
<evidence type="ECO:0000259" key="6">
    <source>
        <dbReference type="PROSITE" id="PS50865"/>
    </source>
</evidence>
<feature type="region of interest" description="Disordered" evidence="5">
    <location>
        <begin position="727"/>
        <end position="754"/>
    </location>
</feature>
<dbReference type="PROSITE" id="PS50865">
    <property type="entry name" value="ZF_MYND_2"/>
    <property type="match status" value="1"/>
</dbReference>
<feature type="compositionally biased region" description="Basic and acidic residues" evidence="5">
    <location>
        <begin position="1537"/>
        <end position="1550"/>
    </location>
</feature>
<feature type="region of interest" description="Disordered" evidence="5">
    <location>
        <begin position="844"/>
        <end position="864"/>
    </location>
</feature>
<evidence type="ECO:0000313" key="8">
    <source>
        <dbReference type="Proteomes" id="UP000215902"/>
    </source>
</evidence>
<evidence type="ECO:0000313" key="7">
    <source>
        <dbReference type="EMBL" id="PAA66163.1"/>
    </source>
</evidence>
<accession>A0A267EXB8</accession>
<organism evidence="7 8">
    <name type="scientific">Macrostomum lignano</name>
    <dbReference type="NCBI Taxonomy" id="282301"/>
    <lineage>
        <taxon>Eukaryota</taxon>
        <taxon>Metazoa</taxon>
        <taxon>Spiralia</taxon>
        <taxon>Lophotrochozoa</taxon>
        <taxon>Platyhelminthes</taxon>
        <taxon>Rhabditophora</taxon>
        <taxon>Macrostomorpha</taxon>
        <taxon>Macrostomida</taxon>
        <taxon>Macrostomidae</taxon>
        <taxon>Macrostomum</taxon>
    </lineage>
</organism>
<feature type="compositionally biased region" description="Pro residues" evidence="5">
    <location>
        <begin position="366"/>
        <end position="376"/>
    </location>
</feature>
<evidence type="ECO:0000256" key="4">
    <source>
        <dbReference type="PROSITE-ProRule" id="PRU00134"/>
    </source>
</evidence>
<feature type="region of interest" description="Disordered" evidence="5">
    <location>
        <begin position="258"/>
        <end position="277"/>
    </location>
</feature>
<feature type="compositionally biased region" description="Low complexity" evidence="5">
    <location>
        <begin position="851"/>
        <end position="860"/>
    </location>
</feature>
<dbReference type="SUPFAM" id="SSF144232">
    <property type="entry name" value="HIT/MYND zinc finger-like"/>
    <property type="match status" value="1"/>
</dbReference>
<feature type="compositionally biased region" description="Polar residues" evidence="5">
    <location>
        <begin position="105"/>
        <end position="114"/>
    </location>
</feature>
<feature type="compositionally biased region" description="Polar residues" evidence="5">
    <location>
        <begin position="1519"/>
        <end position="1536"/>
    </location>
</feature>
<feature type="region of interest" description="Disordered" evidence="5">
    <location>
        <begin position="932"/>
        <end position="953"/>
    </location>
</feature>
<dbReference type="STRING" id="282301.A0A267EXB8"/>
<keyword evidence="3" id="KW-0862">Zinc</keyword>
<evidence type="ECO:0000256" key="2">
    <source>
        <dbReference type="ARBA" id="ARBA00022771"/>
    </source>
</evidence>
<feature type="compositionally biased region" description="Acidic residues" evidence="5">
    <location>
        <begin position="544"/>
        <end position="567"/>
    </location>
</feature>
<feature type="compositionally biased region" description="Basic and acidic residues" evidence="5">
    <location>
        <begin position="1432"/>
        <end position="1442"/>
    </location>
</feature>
<evidence type="ECO:0000256" key="1">
    <source>
        <dbReference type="ARBA" id="ARBA00022723"/>
    </source>
</evidence>
<feature type="region of interest" description="Disordered" evidence="5">
    <location>
        <begin position="1431"/>
        <end position="1453"/>
    </location>
</feature>
<dbReference type="OrthoDB" id="6431454at2759"/>
<evidence type="ECO:0000256" key="3">
    <source>
        <dbReference type="ARBA" id="ARBA00022833"/>
    </source>
</evidence>
<feature type="region of interest" description="Disordered" evidence="5">
    <location>
        <begin position="1094"/>
        <end position="1138"/>
    </location>
</feature>
<dbReference type="Proteomes" id="UP000215902">
    <property type="component" value="Unassembled WGS sequence"/>
</dbReference>
<feature type="compositionally biased region" description="Basic and acidic residues" evidence="5">
    <location>
        <begin position="93"/>
        <end position="104"/>
    </location>
</feature>
<keyword evidence="8" id="KW-1185">Reference proteome</keyword>
<feature type="compositionally biased region" description="Pro residues" evidence="5">
    <location>
        <begin position="118"/>
        <end position="127"/>
    </location>
</feature>
<feature type="compositionally biased region" description="Acidic residues" evidence="5">
    <location>
        <begin position="939"/>
        <end position="949"/>
    </location>
</feature>
<feature type="region of interest" description="Disordered" evidence="5">
    <location>
        <begin position="93"/>
        <end position="133"/>
    </location>
</feature>
<feature type="region of interest" description="Disordered" evidence="5">
    <location>
        <begin position="411"/>
        <end position="481"/>
    </location>
</feature>
<proteinExistence type="predicted"/>
<reference evidence="7 8" key="1">
    <citation type="submission" date="2017-06" db="EMBL/GenBank/DDBJ databases">
        <title>A platform for efficient transgenesis in Macrostomum lignano, a flatworm model organism for stem cell research.</title>
        <authorList>
            <person name="Berezikov E."/>
        </authorList>
    </citation>
    <scope>NUCLEOTIDE SEQUENCE [LARGE SCALE GENOMIC DNA]</scope>
    <source>
        <strain evidence="7">DV1</strain>
        <tissue evidence="7">Whole organism</tissue>
    </source>
</reference>
<feature type="compositionally biased region" description="Low complexity" evidence="5">
    <location>
        <begin position="730"/>
        <end position="742"/>
    </location>
</feature>
<feature type="compositionally biased region" description="Polar residues" evidence="5">
    <location>
        <begin position="1567"/>
        <end position="1579"/>
    </location>
</feature>
<feature type="compositionally biased region" description="Basic and acidic residues" evidence="5">
    <location>
        <begin position="1333"/>
        <end position="1360"/>
    </location>
</feature>
<keyword evidence="2 4" id="KW-0863">Zinc-finger</keyword>
<feature type="domain" description="MYND-type" evidence="6">
    <location>
        <begin position="1705"/>
        <end position="1747"/>
    </location>
</feature>
<feature type="non-terminal residue" evidence="7">
    <location>
        <position position="1"/>
    </location>
</feature>
<comment type="caution">
    <text evidence="7">The sequence shown here is derived from an EMBL/GenBank/DDBJ whole genome shotgun (WGS) entry which is preliminary data.</text>
</comment>
<feature type="compositionally biased region" description="Basic residues" evidence="5">
    <location>
        <begin position="743"/>
        <end position="753"/>
    </location>
</feature>
<dbReference type="InterPro" id="IPR002893">
    <property type="entry name" value="Znf_MYND"/>
</dbReference>
<sequence>RRGREVQQQQQQQLSKLIVSRSDRFFDSFRICFFLQFLRENDGNGRSGAVMLSRVLALTAGSRAVAAAAAAATAAAVGYWGRQLMTERTSKLKDENWKHQDTLHSESQSSTRPAQTLPLPPTKPPSSSPLSIDDYNRSLLRRMQLGTDCRYGLGDASSSPRCLHSYAGFVRRQYAAFWFRVDCSTSVAPVSDINDASKIDLSVFFERRLQTSIGVRFPDREVEEDKQKTSRNVDGLMPFPDDKSLITEQLQTSMLEEGRKVQPTQQHAELSSKNHSSVNDFLEQTQHQPLLNLGLKKNQEILAKSSNLDDPNQSNQLRHEALNRCTNSIFSWLFAPAAAQPPLSASPPSTPPMVENPRTPELEMAPQPPVSPPPLPLNYNELLDRLAEIKADLENLRNRLQKNETAKENTINGCSIRGADERRDDTDGEGGGGAGNDFSKRHSPEGESSPLGGASMAAAETKKEATLQKPPPTPRHWASSGRRALLWDEEEDMNKEWSMSFHHRDEKPPIPWGTAVGCVEDANATLDDNFFIPPPPPLPRRTDLDEDAAASDEELDEEDNDETVDERDEYLRIQEILRANNRWLEGCSRCLFPIIEEDTDAAVESSHASVSSGCCYLTAMGSSCCDSYVTASDGGSENVEYFAEKEHQQEWIGRDEKEVNNNDEGAIEDFKKFDTDHDKSQTIEDADRTFELQTEEEDAMDESDKETSEGSIDNLLDPLLEALPSAEAMQEQQPQQQQQQHQPRAHRQRLRRPWLHEPDAEAIEYSTSSESSESSDAEWPADAPAAAAAKAATAAVVNAFTVDFKQRLPVLSQDDLDLLDLHPQTAAAAASSAVTARRDVRREARRRLQQQHRQQQILLRNGRQSRASSGCRRLGAIAEEAAVAAAAAAAVAAAAEASSQTECCTSLTKHPTRSCSDPSLCQTGLRLLTAASGKSAESDVIDPEEDSNNAEESNAIMQYTKRRPEELAGAVRAIASSSARVTDYNGSWINSRTEEQPGVVTSEASAASAGAAVARATARAAGLAANSAVGIVRAVGGNFNGFDGRNSETATVASQPQLLHILVSTSCTVSPSAVGTPAQGYFGVGVDGGGLESIMQPSATFPPSTLKPLLPPPPPPSSPLPSLACRSSHPDALSSESMLHQQRLLSLKRQLEELSAKESAAATTDAAPPIAALTVEAAFIPDSSDSSPDDDKPLLTPIQATIVQQQPLSSDSHRGYELRHLMSDEDALRIFAGQSSAPPPVPPPTLVAQRREFWRRRFKSTDLDAARDADESPTDSPLTDRGEDSKSVSLYELHRCLMEAAAVEAFAETNLDEIGAVNRRGASSLADLGGLGESREEVGRAASEDLLADRGSRKGGDRYRQRQQPAGQSKRALQTRCHPTFIERLEARAKSESEKVICRSLSRLDLPDWIDSLPLGDGGDSGRPQSVAACWDRQKQPGERQQHPWRRKVQSEAAAAVATASAASSVTSATPTMSDSAATNQVSRAVLIMPKFVSLPAGMTNRLQAEPQQLVQPKKHQSTESGSQPRRYIKQSSLDSRTPDGDVSKTDQLRPKPPPPPLLTLTLRPSDFSSKPQPSQVTLSTSSKPPPPPPPTRSSSLAVHATGLKDAVDQKNHQSEEQAAVKFLAEGPAEAPSYEAGLTRMSETRTLLQSIDRRNAQLSNDESRTADEAAALFCIAKKSARKSETQPTDSLALPAAPSAIGRCCNLRCSRVSGGDGGCPCGCPNCATVGYCSDPCRRAHWAAHSRVCAFDRQLAACRSALRRAACRAGPPLARLAKRGASNVSADSGGCVQLVLSGVSMSNNSSSNSNIPTLLRPPTFLPWSDPAAEADPDASVATVAEADRSSSMQGSTFVLCAALPLASSYPQTRNTGDDGGPLLRCWTVVRCVDDAATTSSNELEQEKRRAGRRNNLTALQRDLTRRGVSLRHHHPKLFASAQEFANSGLEFRAETIQPVDGNTGLRFQCLVGPATIDNGGWMLDKMPTDTHTTQAASRGRDLTTDL</sequence>
<dbReference type="PANTHER" id="PTHR48125">
    <property type="entry name" value="LP07818P1"/>
    <property type="match status" value="1"/>
</dbReference>
<evidence type="ECO:0000256" key="5">
    <source>
        <dbReference type="SAM" id="MobiDB-lite"/>
    </source>
</evidence>
<feature type="region of interest" description="Disordered" evidence="5">
    <location>
        <begin position="671"/>
        <end position="711"/>
    </location>
</feature>
<feature type="region of interest" description="Disordered" evidence="5">
    <location>
        <begin position="1506"/>
        <end position="1598"/>
    </location>
</feature>
<dbReference type="GO" id="GO:0008270">
    <property type="term" value="F:zinc ion binding"/>
    <property type="evidence" value="ECO:0007669"/>
    <property type="project" value="UniProtKB-KW"/>
</dbReference>
<feature type="compositionally biased region" description="Polar residues" evidence="5">
    <location>
        <begin position="262"/>
        <end position="277"/>
    </location>
</feature>
<keyword evidence="1" id="KW-0479">Metal-binding</keyword>